<dbReference type="PIRSF" id="PIRSF000137">
    <property type="entry name" value="Alcohol_oxidase"/>
    <property type="match status" value="1"/>
</dbReference>
<feature type="domain" description="Glucose-methanol-choline oxidoreductase N-terminal" evidence="4">
    <location>
        <begin position="125"/>
        <end position="391"/>
    </location>
</feature>
<dbReference type="InterPro" id="IPR000172">
    <property type="entry name" value="GMC_OxRdtase_N"/>
</dbReference>
<comment type="caution">
    <text evidence="6">The sequence shown here is derived from an EMBL/GenBank/DDBJ whole genome shotgun (WGS) entry which is preliminary data.</text>
</comment>
<evidence type="ECO:0008006" key="8">
    <source>
        <dbReference type="Google" id="ProtNLM"/>
    </source>
</evidence>
<dbReference type="Gene3D" id="3.30.560.10">
    <property type="entry name" value="Glucose Oxidase, domain 3"/>
    <property type="match status" value="1"/>
</dbReference>
<dbReference type="Pfam" id="PF00732">
    <property type="entry name" value="GMC_oxred_N"/>
    <property type="match status" value="1"/>
</dbReference>
<keyword evidence="2" id="KW-0285">Flavoprotein</keyword>
<gene>
    <name evidence="6" type="ORF">B0T10DRAFT_530183</name>
</gene>
<evidence type="ECO:0000313" key="7">
    <source>
        <dbReference type="Proteomes" id="UP000777438"/>
    </source>
</evidence>
<feature type="domain" description="Glucose-methanol-choline oxidoreductase C-terminal" evidence="5">
    <location>
        <begin position="497"/>
        <end position="631"/>
    </location>
</feature>
<evidence type="ECO:0000259" key="4">
    <source>
        <dbReference type="Pfam" id="PF00732"/>
    </source>
</evidence>
<evidence type="ECO:0000256" key="2">
    <source>
        <dbReference type="PIRSR" id="PIRSR000137-2"/>
    </source>
</evidence>
<evidence type="ECO:0000256" key="1">
    <source>
        <dbReference type="ARBA" id="ARBA00010790"/>
    </source>
</evidence>
<dbReference type="InterPro" id="IPR007867">
    <property type="entry name" value="GMC_OxRtase_C"/>
</dbReference>
<sequence>MKCQAVLGLLAAASMARAVDLTGYEYVVVGSGAGGGPLAARLALAGHKTLLIEAGDDHGTNDNYTVPAYSANASEDPEISWNFFVRHYADEVRQARDYKTTYTTSDGDEYTGLSPPEGSVMKGTLYPRTGALGGCTAHNALIAVYPHQSDFEHMVSVTGDDSWSPEEMRKYFVRLEENRYLATNATGHGYDGWLGTETAPLSIPLGDEKLLSLLSGAADALSNATGEAITLDGLIAGDANANTKARDTEPGYYQIPLSSRNASRVGPREFVVSVRDAVNSDGSKKYPLDVRMNCFVTKVTFNETSTPPRATGVEFLDGKHLYKASPLYKESNEGVSGTATASREVIVAGGVYNSPQLLKLSGVGPADELEKFNISVISDLPGVGTNLQDHYEITVQGRAPSNFTAFDGCTFGLFGQDDACLDRWNAPVDGDHGIYSSSGLAATMFYKSSTTAQDEYDVFVFGGPVNFRGYFPQYAVNATIEHDWFSWAILKAHPRNNAGSVTLNSADPLDMPDIVFNYFDTGSGDSSLDTQAMSEAVELARQAFARQDVPISEVLPGDNVTSDEDVEAYIKDTAWGHHASSTCPIGSDDDPMAVLDSNFRVRGVKGLRVVDASVYPRIPGTFTAVSTFMVAEKAADVILSEL</sequence>
<dbReference type="InterPro" id="IPR012132">
    <property type="entry name" value="GMC_OxRdtase"/>
</dbReference>
<keyword evidence="3" id="KW-0732">Signal</keyword>
<dbReference type="SUPFAM" id="SSF54373">
    <property type="entry name" value="FAD-linked reductases, C-terminal domain"/>
    <property type="match status" value="1"/>
</dbReference>
<dbReference type="InterPro" id="IPR036188">
    <property type="entry name" value="FAD/NAD-bd_sf"/>
</dbReference>
<proteinExistence type="inferred from homology"/>
<dbReference type="OrthoDB" id="269227at2759"/>
<dbReference type="SUPFAM" id="SSF51905">
    <property type="entry name" value="FAD/NAD(P)-binding domain"/>
    <property type="match status" value="1"/>
</dbReference>
<feature type="chain" id="PRO_5040513865" description="Choline dehydrogenase" evidence="3">
    <location>
        <begin position="19"/>
        <end position="642"/>
    </location>
</feature>
<dbReference type="Pfam" id="PF05199">
    <property type="entry name" value="GMC_oxred_C"/>
    <property type="match status" value="1"/>
</dbReference>
<dbReference type="GO" id="GO:0050660">
    <property type="term" value="F:flavin adenine dinucleotide binding"/>
    <property type="evidence" value="ECO:0007669"/>
    <property type="project" value="InterPro"/>
</dbReference>
<comment type="cofactor">
    <cofactor evidence="2">
        <name>FAD</name>
        <dbReference type="ChEBI" id="CHEBI:57692"/>
    </cofactor>
</comment>
<keyword evidence="2" id="KW-0274">FAD</keyword>
<dbReference type="PANTHER" id="PTHR11552">
    <property type="entry name" value="GLUCOSE-METHANOL-CHOLINE GMC OXIDOREDUCTASE"/>
    <property type="match status" value="1"/>
</dbReference>
<evidence type="ECO:0000256" key="3">
    <source>
        <dbReference type="SAM" id="SignalP"/>
    </source>
</evidence>
<name>A0A9P8W415_9HYPO</name>
<accession>A0A9P8W415</accession>
<dbReference type="EMBL" id="JAGPYM010000015">
    <property type="protein sequence ID" value="KAH6886809.1"/>
    <property type="molecule type" value="Genomic_DNA"/>
</dbReference>
<reference evidence="6 7" key="1">
    <citation type="journal article" date="2021" name="Nat. Commun.">
        <title>Genetic determinants of endophytism in the Arabidopsis root mycobiome.</title>
        <authorList>
            <person name="Mesny F."/>
            <person name="Miyauchi S."/>
            <person name="Thiergart T."/>
            <person name="Pickel B."/>
            <person name="Atanasova L."/>
            <person name="Karlsson M."/>
            <person name="Huettel B."/>
            <person name="Barry K.W."/>
            <person name="Haridas S."/>
            <person name="Chen C."/>
            <person name="Bauer D."/>
            <person name="Andreopoulos W."/>
            <person name="Pangilinan J."/>
            <person name="LaButti K."/>
            <person name="Riley R."/>
            <person name="Lipzen A."/>
            <person name="Clum A."/>
            <person name="Drula E."/>
            <person name="Henrissat B."/>
            <person name="Kohler A."/>
            <person name="Grigoriev I.V."/>
            <person name="Martin F.M."/>
            <person name="Hacquard S."/>
        </authorList>
    </citation>
    <scope>NUCLEOTIDE SEQUENCE [LARGE SCALE GENOMIC DNA]</scope>
    <source>
        <strain evidence="6 7">MPI-CAGE-CH-0241</strain>
    </source>
</reference>
<dbReference type="AlphaFoldDB" id="A0A9P8W415"/>
<evidence type="ECO:0000259" key="5">
    <source>
        <dbReference type="Pfam" id="PF05199"/>
    </source>
</evidence>
<comment type="similarity">
    <text evidence="1">Belongs to the GMC oxidoreductase family.</text>
</comment>
<evidence type="ECO:0000313" key="6">
    <source>
        <dbReference type="EMBL" id="KAH6886809.1"/>
    </source>
</evidence>
<dbReference type="Gene3D" id="3.50.50.60">
    <property type="entry name" value="FAD/NAD(P)-binding domain"/>
    <property type="match status" value="1"/>
</dbReference>
<dbReference type="Proteomes" id="UP000777438">
    <property type="component" value="Unassembled WGS sequence"/>
</dbReference>
<keyword evidence="7" id="KW-1185">Reference proteome</keyword>
<feature type="signal peptide" evidence="3">
    <location>
        <begin position="1"/>
        <end position="18"/>
    </location>
</feature>
<organism evidence="6 7">
    <name type="scientific">Thelonectria olida</name>
    <dbReference type="NCBI Taxonomy" id="1576542"/>
    <lineage>
        <taxon>Eukaryota</taxon>
        <taxon>Fungi</taxon>
        <taxon>Dikarya</taxon>
        <taxon>Ascomycota</taxon>
        <taxon>Pezizomycotina</taxon>
        <taxon>Sordariomycetes</taxon>
        <taxon>Hypocreomycetidae</taxon>
        <taxon>Hypocreales</taxon>
        <taxon>Nectriaceae</taxon>
        <taxon>Thelonectria</taxon>
    </lineage>
</organism>
<feature type="binding site" evidence="2">
    <location>
        <position position="296"/>
    </location>
    <ligand>
        <name>FAD</name>
        <dbReference type="ChEBI" id="CHEBI:57692"/>
    </ligand>
</feature>
<protein>
    <recommendedName>
        <fullName evidence="8">Choline dehydrogenase</fullName>
    </recommendedName>
</protein>
<dbReference type="PANTHER" id="PTHR11552:SF100">
    <property type="entry name" value="DEHYDROGENASE, PUTATIVE (AFU_ORTHOLOGUE AFUA_5G00630)-RELATED"/>
    <property type="match status" value="1"/>
</dbReference>
<dbReference type="GO" id="GO:0016614">
    <property type="term" value="F:oxidoreductase activity, acting on CH-OH group of donors"/>
    <property type="evidence" value="ECO:0007669"/>
    <property type="project" value="InterPro"/>
</dbReference>